<evidence type="ECO:0000313" key="2">
    <source>
        <dbReference type="Proteomes" id="UP000275910"/>
    </source>
</evidence>
<sequence>MQSFLKRLLVGGFLLVAAVAAYGYYSGQRRACTIAAAADDGYRAEIDRIGRIPGGKFEEAPLNPYFSDEFIRIYEAPCAYYGDAVEALSSNEYTTIQKRGVVLSMQRLPAGDYFALAEKSLALFEAKAIDRETFDFVFFPYLEVKATSQKYFWHPTWRDLLKRAAAASNDADFQRRVDDKLSGKTYWEWVDHRKE</sequence>
<comment type="caution">
    <text evidence="1">The sequence shown here is derived from an EMBL/GenBank/DDBJ whole genome shotgun (WGS) entry which is preliminary data.</text>
</comment>
<gene>
    <name evidence="1" type="ORF">D9T17_00720</name>
</gene>
<dbReference type="EMBL" id="RCTY01000001">
    <property type="protein sequence ID" value="ROU09385.1"/>
    <property type="molecule type" value="Genomic_DNA"/>
</dbReference>
<dbReference type="RefSeq" id="WP_123645602.1">
    <property type="nucleotide sequence ID" value="NZ_RCTY01000001.1"/>
</dbReference>
<protein>
    <submittedName>
        <fullName evidence="1">Uncharacterized protein</fullName>
    </submittedName>
</protein>
<proteinExistence type="predicted"/>
<dbReference type="AlphaFoldDB" id="A0A3N2RPI7"/>
<accession>A0A3N2RPI7</accession>
<name>A0A3N2RPI7_LYSEN</name>
<reference evidence="1 2" key="1">
    <citation type="submission" date="2018-10" db="EMBL/GenBank/DDBJ databases">
        <title>The genome of Lysobacter enzymogenes OH11.</title>
        <authorList>
            <person name="Liu F."/>
            <person name="Zhao Y."/>
            <person name="Qian G."/>
            <person name="Chen Y."/>
            <person name="Xu H."/>
        </authorList>
    </citation>
    <scope>NUCLEOTIDE SEQUENCE [LARGE SCALE GENOMIC DNA]</scope>
    <source>
        <strain evidence="1 2">OH11</strain>
    </source>
</reference>
<dbReference type="Proteomes" id="UP000275910">
    <property type="component" value="Unassembled WGS sequence"/>
</dbReference>
<organism evidence="1 2">
    <name type="scientific">Lysobacter enzymogenes</name>
    <dbReference type="NCBI Taxonomy" id="69"/>
    <lineage>
        <taxon>Bacteria</taxon>
        <taxon>Pseudomonadati</taxon>
        <taxon>Pseudomonadota</taxon>
        <taxon>Gammaproteobacteria</taxon>
        <taxon>Lysobacterales</taxon>
        <taxon>Lysobacteraceae</taxon>
        <taxon>Lysobacter</taxon>
    </lineage>
</organism>
<evidence type="ECO:0000313" key="1">
    <source>
        <dbReference type="EMBL" id="ROU09385.1"/>
    </source>
</evidence>